<evidence type="ECO:0000313" key="7">
    <source>
        <dbReference type="EMBL" id="CEH13780.1"/>
    </source>
</evidence>
<keyword evidence="4" id="KW-0496">Mitochondrion</keyword>
<dbReference type="Gene3D" id="3.30.2180.10">
    <property type="entry name" value="ATP12-like"/>
    <property type="match status" value="1"/>
</dbReference>
<keyword evidence="5" id="KW-0143">Chaperone</keyword>
<evidence type="ECO:0000313" key="8">
    <source>
        <dbReference type="Proteomes" id="UP000054845"/>
    </source>
</evidence>
<organism evidence="7 8">
    <name type="scientific">Ceraceosorus bombacis</name>
    <dbReference type="NCBI Taxonomy" id="401625"/>
    <lineage>
        <taxon>Eukaryota</taxon>
        <taxon>Fungi</taxon>
        <taxon>Dikarya</taxon>
        <taxon>Basidiomycota</taxon>
        <taxon>Ustilaginomycotina</taxon>
        <taxon>Exobasidiomycetes</taxon>
        <taxon>Ceraceosorales</taxon>
        <taxon>Ceraceosoraceae</taxon>
        <taxon>Ceraceosorus</taxon>
    </lineage>
</organism>
<dbReference type="OrthoDB" id="5673at2759"/>
<evidence type="ECO:0000256" key="4">
    <source>
        <dbReference type="ARBA" id="ARBA00023128"/>
    </source>
</evidence>
<dbReference type="STRING" id="401625.A0A0P1BDC2"/>
<dbReference type="SUPFAM" id="SSF160909">
    <property type="entry name" value="ATP12-like"/>
    <property type="match status" value="1"/>
</dbReference>
<feature type="region of interest" description="Disordered" evidence="6">
    <location>
        <begin position="37"/>
        <end position="61"/>
    </location>
</feature>
<proteinExistence type="inferred from homology"/>
<reference evidence="7 8" key="1">
    <citation type="submission" date="2014-09" db="EMBL/GenBank/DDBJ databases">
        <authorList>
            <person name="Magalhaes I.L.F."/>
            <person name="Oliveira U."/>
            <person name="Santos F.R."/>
            <person name="Vidigal T.H.D.A."/>
            <person name="Brescovit A.D."/>
            <person name="Santos A.J."/>
        </authorList>
    </citation>
    <scope>NUCLEOTIDE SEQUENCE [LARGE SCALE GENOMIC DNA]</scope>
</reference>
<dbReference type="InterPro" id="IPR011419">
    <property type="entry name" value="ATP12_ATP_synth-F1-assembly"/>
</dbReference>
<evidence type="ECO:0000256" key="1">
    <source>
        <dbReference type="ARBA" id="ARBA00004173"/>
    </source>
</evidence>
<evidence type="ECO:0000256" key="6">
    <source>
        <dbReference type="SAM" id="MobiDB-lite"/>
    </source>
</evidence>
<comment type="similarity">
    <text evidence="2">Belongs to the ATP12 family.</text>
</comment>
<protein>
    <submittedName>
        <fullName evidence="7">F1-ATP synthase assembly protein</fullName>
    </submittedName>
</protein>
<dbReference type="InterPro" id="IPR042272">
    <property type="entry name" value="ATP12_ATP_synth-F1-assembly_N"/>
</dbReference>
<dbReference type="AlphaFoldDB" id="A0A0P1BDC2"/>
<dbReference type="PANTHER" id="PTHR21013">
    <property type="entry name" value="ATP SYNTHASE MITOCHONDRIAL F1 COMPLEX ASSEMBLY FACTOR 2/ATP12 PROTEIN, MITOCHONDRIAL PRECURSOR"/>
    <property type="match status" value="1"/>
</dbReference>
<comment type="subcellular location">
    <subcellularLocation>
        <location evidence="1">Mitochondrion</location>
    </subcellularLocation>
</comment>
<dbReference type="Proteomes" id="UP000054845">
    <property type="component" value="Unassembled WGS sequence"/>
</dbReference>
<dbReference type="EMBL" id="CCYA01000230">
    <property type="protein sequence ID" value="CEH13780.1"/>
    <property type="molecule type" value="Genomic_DNA"/>
</dbReference>
<sequence length="375" mass="40748">MSSALPGLRPLTQMGHSIIRVSCPCKGAAAQARQSIEAGRSSGTIANARHAHSTPQRDLTPTSAPFALAAASINATSRSSLRTSLISARPFSSGLSARADVQDSATARADLTKRRFWNKVTLSKAKGQAAGLTIELDGRPLKTPSGALLVVPQDRPLLASLIAREWAEQERILKSFTLPLTSLAARAIDGFATPEDREKVCDDLIKYLETDTVCYQEEEPPVLVKLQQEHWDPLISWVRSTFQVEVNPITSLLGSSQSPDTTSKLRSHISKYDSLELAAFERAVMSTKSFIIALKLLENSRNATAIQEAEEWGVEEAAQAAEVEVKSQTEKWGEVEDTHDVDHEDLRARLGSVALGLIKDDASLSERIIDAQNAS</sequence>
<evidence type="ECO:0000256" key="3">
    <source>
        <dbReference type="ARBA" id="ARBA00022946"/>
    </source>
</evidence>
<keyword evidence="8" id="KW-1185">Reference proteome</keyword>
<dbReference type="Gene3D" id="1.10.3580.10">
    <property type="entry name" value="ATP12 ATPase"/>
    <property type="match status" value="1"/>
</dbReference>
<evidence type="ECO:0000256" key="2">
    <source>
        <dbReference type="ARBA" id="ARBA00008231"/>
    </source>
</evidence>
<dbReference type="Pfam" id="PF07542">
    <property type="entry name" value="ATP12"/>
    <property type="match status" value="1"/>
</dbReference>
<dbReference type="PANTHER" id="PTHR21013:SF10">
    <property type="entry name" value="ATP SYNTHASE MITOCHONDRIAL F1 COMPLEX ASSEMBLY FACTOR 2"/>
    <property type="match status" value="1"/>
</dbReference>
<name>A0A0P1BDC2_9BASI</name>
<keyword evidence="3" id="KW-0809">Transit peptide</keyword>
<dbReference type="GO" id="GO:0033615">
    <property type="term" value="P:mitochondrial proton-transporting ATP synthase complex assembly"/>
    <property type="evidence" value="ECO:0007669"/>
    <property type="project" value="TreeGrafter"/>
</dbReference>
<dbReference type="InterPro" id="IPR023335">
    <property type="entry name" value="ATP12_ortho_dom_sf"/>
</dbReference>
<accession>A0A0P1BDC2</accession>
<evidence type="ECO:0000256" key="5">
    <source>
        <dbReference type="ARBA" id="ARBA00023186"/>
    </source>
</evidence>
<dbReference type="GO" id="GO:0005739">
    <property type="term" value="C:mitochondrion"/>
    <property type="evidence" value="ECO:0007669"/>
    <property type="project" value="UniProtKB-SubCell"/>
</dbReference>